<dbReference type="Proteomes" id="UP001159042">
    <property type="component" value="Unassembled WGS sequence"/>
</dbReference>
<proteinExistence type="predicted"/>
<evidence type="ECO:0000313" key="1">
    <source>
        <dbReference type="EMBL" id="KAJ8914285.1"/>
    </source>
</evidence>
<keyword evidence="2" id="KW-1185">Reference proteome</keyword>
<dbReference type="SUPFAM" id="SSF50630">
    <property type="entry name" value="Acid proteases"/>
    <property type="match status" value="1"/>
</dbReference>
<sequence>MRRSILFLQKEATTEDKKRSFPEQRASLRHARIPKDSRTKEIRDKFNKHTHNDIIIKEAKDYVQKILSLFDVIRDILDSRLRELSVKNTEVEDEYFSDSSNELEDIDSNSCRKIKMGEKFCLKTAASLLPLMDGTEEVTKRLMESIEFYDSLLDADNKKLLIQYVLKTRLSQNAKIRLKSSYQTSAQLILDLKKHFIVHKSAVALSAQLNSARQESKTIDEFGKTVEELLTELTIAQADGDSQVLDILKVTNEKIAINIFANGLRSNELRTIVKARNYPTLSEAIRGAVDEKPSSSTSQERVFHFNRVDTGATISVIFKKHVDNAEIINSSDNITIKGITGSTKALGSANLTLQICNWDIDRKKECVVLPDEIGDGIFVAGGLVKPENGEVPIRILNTRAEQVTLTNFSPKLDKLDNYQLCSFKEDNVMTVI</sequence>
<dbReference type="EMBL" id="JANEYG010000075">
    <property type="protein sequence ID" value="KAJ8914285.1"/>
    <property type="molecule type" value="Genomic_DNA"/>
</dbReference>
<comment type="caution">
    <text evidence="1">The sequence shown here is derived from an EMBL/GenBank/DDBJ whole genome shotgun (WGS) entry which is preliminary data.</text>
</comment>
<organism evidence="1 2">
    <name type="scientific">Exocentrus adspersus</name>
    <dbReference type="NCBI Taxonomy" id="1586481"/>
    <lineage>
        <taxon>Eukaryota</taxon>
        <taxon>Metazoa</taxon>
        <taxon>Ecdysozoa</taxon>
        <taxon>Arthropoda</taxon>
        <taxon>Hexapoda</taxon>
        <taxon>Insecta</taxon>
        <taxon>Pterygota</taxon>
        <taxon>Neoptera</taxon>
        <taxon>Endopterygota</taxon>
        <taxon>Coleoptera</taxon>
        <taxon>Polyphaga</taxon>
        <taxon>Cucujiformia</taxon>
        <taxon>Chrysomeloidea</taxon>
        <taxon>Cerambycidae</taxon>
        <taxon>Lamiinae</taxon>
        <taxon>Acanthocinini</taxon>
        <taxon>Exocentrus</taxon>
    </lineage>
</organism>
<evidence type="ECO:0000313" key="2">
    <source>
        <dbReference type="Proteomes" id="UP001159042"/>
    </source>
</evidence>
<gene>
    <name evidence="1" type="ORF">NQ315_011019</name>
</gene>
<reference evidence="1 2" key="1">
    <citation type="journal article" date="2023" name="Insect Mol. Biol.">
        <title>Genome sequencing provides insights into the evolution of gene families encoding plant cell wall-degrading enzymes in longhorned beetles.</title>
        <authorList>
            <person name="Shin N.R."/>
            <person name="Okamura Y."/>
            <person name="Kirsch R."/>
            <person name="Pauchet Y."/>
        </authorList>
    </citation>
    <scope>NUCLEOTIDE SEQUENCE [LARGE SCALE GENOMIC DNA]</scope>
    <source>
        <strain evidence="1">EAD_L_NR</strain>
    </source>
</reference>
<dbReference type="Gene3D" id="2.40.70.10">
    <property type="entry name" value="Acid Proteases"/>
    <property type="match status" value="1"/>
</dbReference>
<protein>
    <submittedName>
        <fullName evidence="1">Uncharacterized protein</fullName>
    </submittedName>
</protein>
<accession>A0AAV8VJX1</accession>
<name>A0AAV8VJX1_9CUCU</name>
<dbReference type="AlphaFoldDB" id="A0AAV8VJX1"/>
<dbReference type="InterPro" id="IPR021109">
    <property type="entry name" value="Peptidase_aspartic_dom_sf"/>
</dbReference>